<dbReference type="PANTHER" id="PTHR23088:SF27">
    <property type="entry name" value="DEAMINATED GLUTATHIONE AMIDASE"/>
    <property type="match status" value="1"/>
</dbReference>
<accession>A0A7D7WI03</accession>
<comment type="similarity">
    <text evidence="1">Belongs to the carbon-nitrogen hydrolase superfamily. NIT1/NIT2 family.</text>
</comment>
<proteinExistence type="inferred from homology"/>
<dbReference type="CDD" id="cd07581">
    <property type="entry name" value="nitrilase_3"/>
    <property type="match status" value="1"/>
</dbReference>
<dbReference type="SUPFAM" id="SSF56317">
    <property type="entry name" value="Carbon-nitrogen hydrolase"/>
    <property type="match status" value="1"/>
</dbReference>
<gene>
    <name evidence="3" type="ORF">FVO59_06025</name>
</gene>
<evidence type="ECO:0000259" key="2">
    <source>
        <dbReference type="PROSITE" id="PS50263"/>
    </source>
</evidence>
<dbReference type="PROSITE" id="PS01227">
    <property type="entry name" value="UPF0012"/>
    <property type="match status" value="1"/>
</dbReference>
<dbReference type="InterPro" id="IPR001110">
    <property type="entry name" value="UPF0012_CS"/>
</dbReference>
<dbReference type="InterPro" id="IPR003010">
    <property type="entry name" value="C-N_Hydrolase"/>
</dbReference>
<name>A0A7D7WI03_9MICO</name>
<dbReference type="PANTHER" id="PTHR23088">
    <property type="entry name" value="NITRILASE-RELATED"/>
    <property type="match status" value="1"/>
</dbReference>
<dbReference type="Pfam" id="PF00795">
    <property type="entry name" value="CN_hydrolase"/>
    <property type="match status" value="1"/>
</dbReference>
<dbReference type="GO" id="GO:0016787">
    <property type="term" value="F:hydrolase activity"/>
    <property type="evidence" value="ECO:0007669"/>
    <property type="project" value="UniProtKB-KW"/>
</dbReference>
<dbReference type="EMBL" id="CP043732">
    <property type="protein sequence ID" value="QMU96830.1"/>
    <property type="molecule type" value="Genomic_DNA"/>
</dbReference>
<sequence>MIPLRSSADLVVGCVQMRSVLDPQENLERAVAYVETAARAGVRLLVFPESASSRSDDPAVRPIAEPLDLGFVPGLAAAAARAGITVVAGVMEPGPAGRPYNTLVALDGGRVLSAYRKLHLYDAAGFRESDTVTPGDGPVATFDVDGFSIGMMTCYDIRFPELSRLLSDRGADVIVVPTSWVRGPMKELHWNTFCRARAIENTVYIAGASQTGGNRIGRTTIVGPDGIAEAAAGTDEGLVLSRVSTARLDRTRETFPMLQQRRFRIDATPRSAGLARVEEAAR</sequence>
<feature type="domain" description="CN hydrolase" evidence="2">
    <location>
        <begin position="10"/>
        <end position="245"/>
    </location>
</feature>
<dbReference type="RefSeq" id="WP_182255685.1">
    <property type="nucleotide sequence ID" value="NZ_CP043732.1"/>
</dbReference>
<dbReference type="AlphaFoldDB" id="A0A7D7WI03"/>
<dbReference type="Proteomes" id="UP000515708">
    <property type="component" value="Chromosome"/>
</dbReference>
<organism evidence="3 4">
    <name type="scientific">Microbacterium esteraromaticum</name>
    <dbReference type="NCBI Taxonomy" id="57043"/>
    <lineage>
        <taxon>Bacteria</taxon>
        <taxon>Bacillati</taxon>
        <taxon>Actinomycetota</taxon>
        <taxon>Actinomycetes</taxon>
        <taxon>Micrococcales</taxon>
        <taxon>Microbacteriaceae</taxon>
        <taxon>Microbacterium</taxon>
    </lineage>
</organism>
<dbReference type="Gene3D" id="3.60.110.10">
    <property type="entry name" value="Carbon-nitrogen hydrolase"/>
    <property type="match status" value="1"/>
</dbReference>
<dbReference type="PROSITE" id="PS50263">
    <property type="entry name" value="CN_HYDROLASE"/>
    <property type="match status" value="1"/>
</dbReference>
<keyword evidence="3" id="KW-0378">Hydrolase</keyword>
<reference evidence="3 4" key="1">
    <citation type="journal article" date="2020" name="Front. Microbiol.">
        <title>Design of Bacterial Strain-Specific qPCR Assays Using NGS Data and Publicly Available Resources and Its Application to Track Biocontrol Strains.</title>
        <authorList>
            <person name="Hernandez I."/>
            <person name="Sant C."/>
            <person name="Martinez R."/>
            <person name="Fernandez C."/>
        </authorList>
    </citation>
    <scope>NUCLEOTIDE SEQUENCE [LARGE SCALE GENOMIC DNA]</scope>
    <source>
        <strain evidence="3 4">B24</strain>
    </source>
</reference>
<evidence type="ECO:0000256" key="1">
    <source>
        <dbReference type="ARBA" id="ARBA00010613"/>
    </source>
</evidence>
<dbReference type="InterPro" id="IPR036526">
    <property type="entry name" value="C-N_Hydrolase_sf"/>
</dbReference>
<evidence type="ECO:0000313" key="4">
    <source>
        <dbReference type="Proteomes" id="UP000515708"/>
    </source>
</evidence>
<protein>
    <submittedName>
        <fullName evidence="3">Carbon-nitrogen hydrolase family protein</fullName>
    </submittedName>
</protein>
<evidence type="ECO:0000313" key="3">
    <source>
        <dbReference type="EMBL" id="QMU96830.1"/>
    </source>
</evidence>